<dbReference type="InterPro" id="IPR058580">
    <property type="entry name" value="DUF2828"/>
</dbReference>
<dbReference type="PIRSF" id="PIRSF015417">
    <property type="entry name" value="T31B5_30_vWA"/>
    <property type="match status" value="1"/>
</dbReference>
<organism evidence="3 4">
    <name type="scientific">Prunus armeniaca</name>
    <name type="common">Apricot</name>
    <name type="synonym">Armeniaca vulgaris</name>
    <dbReference type="NCBI Taxonomy" id="36596"/>
    <lineage>
        <taxon>Eukaryota</taxon>
        <taxon>Viridiplantae</taxon>
        <taxon>Streptophyta</taxon>
        <taxon>Embryophyta</taxon>
        <taxon>Tracheophyta</taxon>
        <taxon>Spermatophyta</taxon>
        <taxon>Magnoliopsida</taxon>
        <taxon>eudicotyledons</taxon>
        <taxon>Gunneridae</taxon>
        <taxon>Pentapetalae</taxon>
        <taxon>rosids</taxon>
        <taxon>fabids</taxon>
        <taxon>Rosales</taxon>
        <taxon>Rosaceae</taxon>
        <taxon>Amygdaloideae</taxon>
        <taxon>Amygdaleae</taxon>
        <taxon>Prunus</taxon>
    </lineage>
</organism>
<reference evidence="3 4" key="1">
    <citation type="submission" date="2020-05" db="EMBL/GenBank/DDBJ databases">
        <authorList>
            <person name="Campoy J."/>
            <person name="Schneeberger K."/>
            <person name="Spophaly S."/>
        </authorList>
    </citation>
    <scope>NUCLEOTIDE SEQUENCE [LARGE SCALE GENOMIC DNA]</scope>
    <source>
        <strain evidence="3">PruArmRojPasFocal</strain>
    </source>
</reference>
<evidence type="ECO:0000313" key="4">
    <source>
        <dbReference type="Proteomes" id="UP000507222"/>
    </source>
</evidence>
<evidence type="ECO:0000259" key="2">
    <source>
        <dbReference type="Pfam" id="PF25043"/>
    </source>
</evidence>
<feature type="domain" description="DUF2828" evidence="1">
    <location>
        <begin position="137"/>
        <end position="344"/>
    </location>
</feature>
<sequence length="555" mass="63577">MPRQPFECHGRWTHKINGVSSSSSYRATTARITTPPHPQQQQQTLALTTPALICVSTSTIGTTRPKRSGSVTDAEAFYKAAFWLHHNHPKTLASNLLPIAAWFGYGGGMRDLVRILHRILAGQDEVDEEMMFAMADKVAVQRYETDPDYRLLHDLVSDLFAHCLNRDFQLLKKGMQMDDNINVDDHDNDESSSNKCFEITNTADWLDHRATFLLESVVRKVFQHRHPQRDVKEEDEEEHVGYAYRLREQLMKEVVEPLRKMTASDYDIALNKPPECNRWDYDCKFDEDDYMSQIYLEELKAAASKIENPVALLPHQIIRYVNDEDLGQVAELQWNAMLGDMIKSTGIGNTKKKKMNLNNSLAICDVCPSRMSGFPIDVSLGLGLLVSELSEEPAWKGKVINFSRNPQLHCIPQGDNLKAKCDFLRRMDCPDPKGEVDIQKVFDLILQVVVHGNLKPEQMINKVFVITTYLDCDEAWAHPWESEYEAIQSKFKEKGYGEVVPQIEYLDVIDSSYYENHKLVKWFLDTDGEILERDPEQTMEAEISPLAYQSLVVVD</sequence>
<feature type="domain" description="DUF7788" evidence="2">
    <location>
        <begin position="359"/>
        <end position="511"/>
    </location>
</feature>
<dbReference type="InterPro" id="IPR011205">
    <property type="entry name" value="UCP015417_vWA"/>
</dbReference>
<dbReference type="AlphaFoldDB" id="A0A6J5UEH1"/>
<accession>A0A6J5UEH1</accession>
<proteinExistence type="predicted"/>
<feature type="domain" description="DUF2828" evidence="1">
    <location>
        <begin position="72"/>
        <end position="129"/>
    </location>
</feature>
<dbReference type="InterPro" id="IPR056690">
    <property type="entry name" value="DUF7788"/>
</dbReference>
<name>A0A6J5UEH1_PRUAR</name>
<protein>
    <submittedName>
        <fullName evidence="3">Uncharacterized protein</fullName>
    </submittedName>
</protein>
<dbReference type="Pfam" id="PF25043">
    <property type="entry name" value="DUF7788"/>
    <property type="match status" value="1"/>
</dbReference>
<evidence type="ECO:0000313" key="3">
    <source>
        <dbReference type="EMBL" id="CAB4274563.1"/>
    </source>
</evidence>
<dbReference type="PANTHER" id="PTHR31373">
    <property type="entry name" value="OS06G0652100 PROTEIN"/>
    <property type="match status" value="1"/>
</dbReference>
<evidence type="ECO:0000259" key="1">
    <source>
        <dbReference type="Pfam" id="PF11443"/>
    </source>
</evidence>
<gene>
    <name evidence="3" type="ORF">CURHAP_LOCUS23116</name>
</gene>
<dbReference type="Pfam" id="PF11443">
    <property type="entry name" value="DUF2828"/>
    <property type="match status" value="2"/>
</dbReference>
<dbReference type="PANTHER" id="PTHR31373:SF17">
    <property type="entry name" value="OS06G0652100 PROTEIN"/>
    <property type="match status" value="1"/>
</dbReference>
<dbReference type="EMBL" id="CAEKDK010000003">
    <property type="protein sequence ID" value="CAB4274563.1"/>
    <property type="molecule type" value="Genomic_DNA"/>
</dbReference>
<dbReference type="Proteomes" id="UP000507222">
    <property type="component" value="Unassembled WGS sequence"/>
</dbReference>